<dbReference type="GO" id="GO:0004622">
    <property type="term" value="F:phosphatidylcholine lysophospholipase activity"/>
    <property type="evidence" value="ECO:0007669"/>
    <property type="project" value="TreeGrafter"/>
</dbReference>
<dbReference type="PANTHER" id="PTHR30383">
    <property type="entry name" value="THIOESTERASE 1/PROTEASE 1/LYSOPHOSPHOLIPASE L1"/>
    <property type="match status" value="1"/>
</dbReference>
<dbReference type="HOGENOM" id="CLU_037745_1_0_9"/>
<reference evidence="3 4" key="1">
    <citation type="submission" date="2010-08" db="EMBL/GenBank/DDBJ databases">
        <authorList>
            <person name="Weinstock G."/>
            <person name="Sodergren E."/>
            <person name="Clifton S."/>
            <person name="Fulton L."/>
            <person name="Fulton B."/>
            <person name="Courtney L."/>
            <person name="Fronick C."/>
            <person name="Harrison M."/>
            <person name="Strong C."/>
            <person name="Farmer C."/>
            <person name="Delahaunty K."/>
            <person name="Markovic C."/>
            <person name="Hall O."/>
            <person name="Minx P."/>
            <person name="Tomlinson C."/>
            <person name="Mitreva M."/>
            <person name="Hou S."/>
            <person name="Chen J."/>
            <person name="Wollam A."/>
            <person name="Pepin K.H."/>
            <person name="Johnson M."/>
            <person name="Bhonagiri V."/>
            <person name="Zhang X."/>
            <person name="Suruliraj S."/>
            <person name="Warren W."/>
            <person name="Chinwalla A."/>
            <person name="Mardis E.R."/>
            <person name="Wilson R.K."/>
        </authorList>
    </citation>
    <scope>NUCLEOTIDE SEQUENCE [LARGE SCALE GENOMIC DNA]</scope>
    <source>
        <strain evidence="3 4">F0399</strain>
    </source>
</reference>
<dbReference type="Gene3D" id="3.40.50.1110">
    <property type="entry name" value="SGNH hydrolase"/>
    <property type="match status" value="1"/>
</dbReference>
<dbReference type="AlphaFoldDB" id="E7N4P7"/>
<comment type="caution">
    <text evidence="3">The sequence shown here is derived from an EMBL/GenBank/DDBJ whole genome shotgun (WGS) entry which is preliminary data.</text>
</comment>
<dbReference type="RefSeq" id="WP_009350643.1">
    <property type="nucleotide sequence ID" value="NZ_GL638155.1"/>
</dbReference>
<proteinExistence type="predicted"/>
<dbReference type="Gene3D" id="2.60.40.10">
    <property type="entry name" value="Immunoglobulins"/>
    <property type="match status" value="1"/>
</dbReference>
<keyword evidence="4" id="KW-1185">Reference proteome</keyword>
<feature type="chain" id="PRO_5038813005" evidence="1">
    <location>
        <begin position="28"/>
        <end position="443"/>
    </location>
</feature>
<keyword evidence="1" id="KW-0732">Signal</keyword>
<organism evidence="3 4">
    <name type="scientific">Selenomonas artemidis F0399</name>
    <dbReference type="NCBI Taxonomy" id="749551"/>
    <lineage>
        <taxon>Bacteria</taxon>
        <taxon>Bacillati</taxon>
        <taxon>Bacillota</taxon>
        <taxon>Negativicutes</taxon>
        <taxon>Selenomonadales</taxon>
        <taxon>Selenomonadaceae</taxon>
        <taxon>Selenomonas</taxon>
    </lineage>
</organism>
<protein>
    <submittedName>
        <fullName evidence="3">GDSL-like protein</fullName>
    </submittedName>
</protein>
<name>E7N4P7_9FIRM</name>
<evidence type="ECO:0000313" key="4">
    <source>
        <dbReference type="Proteomes" id="UP000004633"/>
    </source>
</evidence>
<sequence length="443" mass="48765">MRFEILRRGTYLLLAVLVLCGAVHTDAAARQVPRGAAQVNPVAEKKITSVRLHWEPFAGAVRYAVRIMRGSPSAGMKEVALLSRVYTTGVAVPLAAYGDAAELYWTVQPLSYDGTPIGRESEPRALSQEEKNPTAPLLTTEFDAMAYAPLYPVYSWIPLPGMQHHEVEVERRDGARSVHVSTLRAGEYDVYDDRAYRTPGHYVYRVRGVTAAGAPLSDWSEEGSFDVAGNTPIAALGDSITHGGGAITLPPSYTLYDWETYCAVPVKNLGRSGDTTADLLARFDSDVLPFAPHVLIIMAGVNDYRSGVYGAESVRNLAALRDRCAAHGITPIFLTVPPIRPALMRARMDIMAPPSDWWAHRDYINNWVMQQEYCIDVATVLSDANGQLEEAYTTDGLHPDLMGKKYIGEQVDLYLREHFEWASYEALHHAQRGKAAAAAEDGK</sequence>
<dbReference type="InterPro" id="IPR013783">
    <property type="entry name" value="Ig-like_fold"/>
</dbReference>
<accession>E7N4P7</accession>
<evidence type="ECO:0000256" key="1">
    <source>
        <dbReference type="SAM" id="SignalP"/>
    </source>
</evidence>
<evidence type="ECO:0000313" key="3">
    <source>
        <dbReference type="EMBL" id="EFW28879.1"/>
    </source>
</evidence>
<dbReference type="STRING" id="749551.HMPREF9555_01996"/>
<gene>
    <name evidence="3" type="ORF">HMPREF9555_01996</name>
</gene>
<dbReference type="PANTHER" id="PTHR30383:SF5">
    <property type="entry name" value="SGNH HYDROLASE-TYPE ESTERASE DOMAIN-CONTAINING PROTEIN"/>
    <property type="match status" value="1"/>
</dbReference>
<dbReference type="InterPro" id="IPR051532">
    <property type="entry name" value="Ester_Hydrolysis_Enzymes"/>
</dbReference>
<dbReference type="Pfam" id="PF13472">
    <property type="entry name" value="Lipase_GDSL_2"/>
    <property type="match status" value="1"/>
</dbReference>
<feature type="signal peptide" evidence="1">
    <location>
        <begin position="1"/>
        <end position="27"/>
    </location>
</feature>
<dbReference type="InterPro" id="IPR036514">
    <property type="entry name" value="SGNH_hydro_sf"/>
</dbReference>
<dbReference type="InterPro" id="IPR013830">
    <property type="entry name" value="SGNH_hydro"/>
</dbReference>
<dbReference type="Proteomes" id="UP000004633">
    <property type="component" value="Unassembled WGS sequence"/>
</dbReference>
<dbReference type="SUPFAM" id="SSF52266">
    <property type="entry name" value="SGNH hydrolase"/>
    <property type="match status" value="1"/>
</dbReference>
<dbReference type="EMBL" id="AECV01000055">
    <property type="protein sequence ID" value="EFW28879.1"/>
    <property type="molecule type" value="Genomic_DNA"/>
</dbReference>
<feature type="domain" description="SGNH hydrolase-type esterase" evidence="2">
    <location>
        <begin position="235"/>
        <end position="400"/>
    </location>
</feature>
<evidence type="ECO:0000259" key="2">
    <source>
        <dbReference type="Pfam" id="PF13472"/>
    </source>
</evidence>